<dbReference type="PANTHER" id="PTHR33619">
    <property type="entry name" value="POLYSACCHARIDE EXPORT PROTEIN GFCE-RELATED"/>
    <property type="match status" value="1"/>
</dbReference>
<dbReference type="InterPro" id="IPR003715">
    <property type="entry name" value="Poly_export_N"/>
</dbReference>
<feature type="chain" id="PRO_5046544762" evidence="2">
    <location>
        <begin position="25"/>
        <end position="611"/>
    </location>
</feature>
<dbReference type="Pfam" id="PF02563">
    <property type="entry name" value="Poly_export"/>
    <property type="match status" value="1"/>
</dbReference>
<evidence type="ECO:0000313" key="5">
    <source>
        <dbReference type="Proteomes" id="UP001166251"/>
    </source>
</evidence>
<accession>A0ABS7EFR2</accession>
<organism evidence="4 5">
    <name type="scientific">Neiella holothuriorum</name>
    <dbReference type="NCBI Taxonomy" id="2870530"/>
    <lineage>
        <taxon>Bacteria</taxon>
        <taxon>Pseudomonadati</taxon>
        <taxon>Pseudomonadota</taxon>
        <taxon>Gammaproteobacteria</taxon>
        <taxon>Alteromonadales</taxon>
        <taxon>Echinimonadaceae</taxon>
        <taxon>Neiella</taxon>
    </lineage>
</organism>
<dbReference type="PANTHER" id="PTHR33619:SF3">
    <property type="entry name" value="POLYSACCHARIDE EXPORT PROTEIN GFCE-RELATED"/>
    <property type="match status" value="1"/>
</dbReference>
<keyword evidence="1 2" id="KW-0732">Signal</keyword>
<feature type="domain" description="Polysaccharide export protein N-terminal" evidence="3">
    <location>
        <begin position="130"/>
        <end position="203"/>
    </location>
</feature>
<comment type="caution">
    <text evidence="4">The sequence shown here is derived from an EMBL/GenBank/DDBJ whole genome shotgun (WGS) entry which is preliminary data.</text>
</comment>
<evidence type="ECO:0000313" key="4">
    <source>
        <dbReference type="EMBL" id="MBW8190763.1"/>
    </source>
</evidence>
<reference evidence="4" key="1">
    <citation type="submission" date="2021-07" db="EMBL/GenBank/DDBJ databases">
        <title>Neiella marina sp. nov., isolated from the intestinal content of sea cucumber Apostichopus japonicus.</title>
        <authorList>
            <person name="Bai X."/>
        </authorList>
    </citation>
    <scope>NUCLEOTIDE SEQUENCE</scope>
    <source>
        <strain evidence="4">126</strain>
    </source>
</reference>
<evidence type="ECO:0000256" key="2">
    <source>
        <dbReference type="SAM" id="SignalP"/>
    </source>
</evidence>
<proteinExistence type="predicted"/>
<name>A0ABS7EFR2_9GAMM</name>
<protein>
    <submittedName>
        <fullName evidence="4">Polysaccharide biosynthesis/export family protein</fullName>
    </submittedName>
</protein>
<dbReference type="InterPro" id="IPR049712">
    <property type="entry name" value="Poly_export"/>
</dbReference>
<keyword evidence="5" id="KW-1185">Reference proteome</keyword>
<feature type="signal peptide" evidence="2">
    <location>
        <begin position="1"/>
        <end position="24"/>
    </location>
</feature>
<evidence type="ECO:0000259" key="3">
    <source>
        <dbReference type="Pfam" id="PF02563"/>
    </source>
</evidence>
<evidence type="ECO:0000256" key="1">
    <source>
        <dbReference type="ARBA" id="ARBA00022729"/>
    </source>
</evidence>
<dbReference type="Gene3D" id="3.10.560.10">
    <property type="entry name" value="Outer membrane lipoprotein wza domain like"/>
    <property type="match status" value="2"/>
</dbReference>
<dbReference type="PROSITE" id="PS51257">
    <property type="entry name" value="PROKAR_LIPOPROTEIN"/>
    <property type="match status" value="1"/>
</dbReference>
<gene>
    <name evidence="4" type="ORF">K0504_06930</name>
</gene>
<dbReference type="Proteomes" id="UP001166251">
    <property type="component" value="Unassembled WGS sequence"/>
</dbReference>
<dbReference type="EMBL" id="JAHZSS010000006">
    <property type="protein sequence ID" value="MBW8190763.1"/>
    <property type="molecule type" value="Genomic_DNA"/>
</dbReference>
<dbReference type="RefSeq" id="WP_220103448.1">
    <property type="nucleotide sequence ID" value="NZ_JAHZSS010000006.1"/>
</dbReference>
<sequence>MHNKYCLQATTLLLVALSCFLAHAQTLTADQIAALQQQQGGQSNNSQAAARNQQASFSNGLLNQDLNSQVTTNQSLAQGQYPATGRQGVILPGEQRVEMLLPPSELGAPAPYGANLFAGGYESERIDGLNDDYLIAAGDKINIWMWGAVNFSQIVTVDNQGNIFIPNIGPVMVANTKASQVNALVTQQIKQIYQKNVQVYVNLLTATPVSVYLAGPVIRPGQYAGMASDSVLYFLKRAGGIDADRGSYRHIKVIRKGQAVVSFDLYDFMRNGQLPDFTFKDKDVILVEPQGAAVTVVEGARNPFRFEFSSEFASGQELATYARPLAKISHVGVIGTRRDGPFSVYMPYADFTAFRLSDGDRLIFNDDWDPEIYDVQVSGSHLGPSYYTVRKQTRLYDLLSQVEIDPVLTDFKNIYILRESVALRQKEMIDQSLDRLERSVYTAPVQSTGEGTIRAQEAGLVSDFVRRAKQIQPLGKVIVSEKGKIANILLEQGDEVVIPQKSDLIHIGGEVLMPQSVVFNGQAGIQDYVAWAGGYTERANYERILIVHANGLSSFVGDPSAYWMADTSNVRLHPGDQILVLPKIDAKALQAVKDITQIIYQIAVAANVVLD</sequence>